<dbReference type="OrthoDB" id="9804774at2"/>
<dbReference type="PRINTS" id="PR00081">
    <property type="entry name" value="GDHRDH"/>
</dbReference>
<dbReference type="Proteomes" id="UP000242222">
    <property type="component" value="Unassembled WGS sequence"/>
</dbReference>
<dbReference type="EMBL" id="FOVC01000011">
    <property type="protein sequence ID" value="SFN60291.1"/>
    <property type="molecule type" value="Genomic_DNA"/>
</dbReference>
<name>A0A1I5ACP2_9GAMM</name>
<proteinExistence type="inferred from homology"/>
<sequence>MTGLTQSLAREVGRFNIRVNNIAPGLIETDMLSSLEPKKKKQLLSLILLRRLGKSDDIAHTVSYLIGEGGKYITGQNILVDGGLSI</sequence>
<reference evidence="4" key="1">
    <citation type="submission" date="2016-10" db="EMBL/GenBank/DDBJ databases">
        <authorList>
            <person name="Varghese N."/>
            <person name="Submissions S."/>
        </authorList>
    </citation>
    <scope>NUCLEOTIDE SEQUENCE [LARGE SCALE GENOMIC DNA]</scope>
    <source>
        <strain evidence="4">N6PO6</strain>
    </source>
</reference>
<organism evidence="3 4">
    <name type="scientific">Izhakiella capsodis</name>
    <dbReference type="NCBI Taxonomy" id="1367852"/>
    <lineage>
        <taxon>Bacteria</taxon>
        <taxon>Pseudomonadati</taxon>
        <taxon>Pseudomonadota</taxon>
        <taxon>Gammaproteobacteria</taxon>
        <taxon>Enterobacterales</taxon>
        <taxon>Erwiniaceae</taxon>
        <taxon>Izhakiella</taxon>
    </lineage>
</organism>
<gene>
    <name evidence="3" type="ORF">SAMN05216516_111104</name>
</gene>
<dbReference type="SUPFAM" id="SSF51735">
    <property type="entry name" value="NAD(P)-binding Rossmann-fold domains"/>
    <property type="match status" value="1"/>
</dbReference>
<protein>
    <submittedName>
        <fullName evidence="3">3-oxoacyl-[acyl-carrier protein] reductase</fullName>
    </submittedName>
</protein>
<dbReference type="Gene3D" id="3.40.50.720">
    <property type="entry name" value="NAD(P)-binding Rossmann-like Domain"/>
    <property type="match status" value="1"/>
</dbReference>
<dbReference type="AlphaFoldDB" id="A0A1I5ACP2"/>
<dbReference type="STRING" id="1367852.SAMN05216516_111104"/>
<keyword evidence="4" id="KW-1185">Reference proteome</keyword>
<dbReference type="InterPro" id="IPR002347">
    <property type="entry name" value="SDR_fam"/>
</dbReference>
<evidence type="ECO:0000313" key="4">
    <source>
        <dbReference type="Proteomes" id="UP000242222"/>
    </source>
</evidence>
<accession>A0A1I5ACP2</accession>
<evidence type="ECO:0000256" key="2">
    <source>
        <dbReference type="ARBA" id="ARBA00023002"/>
    </source>
</evidence>
<dbReference type="PANTHER" id="PTHR42760:SF133">
    <property type="entry name" value="3-OXOACYL-[ACYL-CARRIER-PROTEIN] REDUCTASE"/>
    <property type="match status" value="1"/>
</dbReference>
<dbReference type="Pfam" id="PF13561">
    <property type="entry name" value="adh_short_C2"/>
    <property type="match status" value="1"/>
</dbReference>
<dbReference type="InterPro" id="IPR036291">
    <property type="entry name" value="NAD(P)-bd_dom_sf"/>
</dbReference>
<comment type="similarity">
    <text evidence="1">Belongs to the short-chain dehydrogenases/reductases (SDR) family.</text>
</comment>
<dbReference type="PANTHER" id="PTHR42760">
    <property type="entry name" value="SHORT-CHAIN DEHYDROGENASES/REDUCTASES FAMILY MEMBER"/>
    <property type="match status" value="1"/>
</dbReference>
<dbReference type="GO" id="GO:0016616">
    <property type="term" value="F:oxidoreductase activity, acting on the CH-OH group of donors, NAD or NADP as acceptor"/>
    <property type="evidence" value="ECO:0007669"/>
    <property type="project" value="TreeGrafter"/>
</dbReference>
<evidence type="ECO:0000313" key="3">
    <source>
        <dbReference type="EMBL" id="SFN60291.1"/>
    </source>
</evidence>
<keyword evidence="2" id="KW-0560">Oxidoreductase</keyword>
<evidence type="ECO:0000256" key="1">
    <source>
        <dbReference type="ARBA" id="ARBA00006484"/>
    </source>
</evidence>